<dbReference type="AlphaFoldDB" id="A0A8K0G863"/>
<feature type="non-terminal residue" evidence="1">
    <location>
        <position position="1"/>
    </location>
</feature>
<evidence type="ECO:0000313" key="1">
    <source>
        <dbReference type="EMBL" id="KAF2889366.1"/>
    </source>
</evidence>
<name>A0A8K0G863_IGNLU</name>
<gene>
    <name evidence="1" type="ORF">ILUMI_16807</name>
</gene>
<dbReference type="EMBL" id="VTPC01067614">
    <property type="protein sequence ID" value="KAF2889366.1"/>
    <property type="molecule type" value="Genomic_DNA"/>
</dbReference>
<comment type="caution">
    <text evidence="1">The sequence shown here is derived from an EMBL/GenBank/DDBJ whole genome shotgun (WGS) entry which is preliminary data.</text>
</comment>
<keyword evidence="2" id="KW-1185">Reference proteome</keyword>
<dbReference type="OrthoDB" id="10605463at2759"/>
<sequence>MMKTWCVDTEKEWTRKWEGWRSNQKNHRKCCRGSNWKTRTPEEEGMRSRMQKARREEYEDLRGVAKNICKKKKGQQVENQIVKIQKLHARKTKGFYKVVRATSIDVDGTILNKDKQIVGYVDDLDLARSEKALKEEYGKLNQKSTKIGLEII</sequence>
<accession>A0A8K0G863</accession>
<dbReference type="Proteomes" id="UP000801492">
    <property type="component" value="Unassembled WGS sequence"/>
</dbReference>
<protein>
    <submittedName>
        <fullName evidence="1">Uncharacterized protein</fullName>
    </submittedName>
</protein>
<organism evidence="1 2">
    <name type="scientific">Ignelater luminosus</name>
    <name type="common">Cucubano</name>
    <name type="synonym">Pyrophorus luminosus</name>
    <dbReference type="NCBI Taxonomy" id="2038154"/>
    <lineage>
        <taxon>Eukaryota</taxon>
        <taxon>Metazoa</taxon>
        <taxon>Ecdysozoa</taxon>
        <taxon>Arthropoda</taxon>
        <taxon>Hexapoda</taxon>
        <taxon>Insecta</taxon>
        <taxon>Pterygota</taxon>
        <taxon>Neoptera</taxon>
        <taxon>Endopterygota</taxon>
        <taxon>Coleoptera</taxon>
        <taxon>Polyphaga</taxon>
        <taxon>Elateriformia</taxon>
        <taxon>Elateroidea</taxon>
        <taxon>Elateridae</taxon>
        <taxon>Agrypninae</taxon>
        <taxon>Pyrophorini</taxon>
        <taxon>Ignelater</taxon>
    </lineage>
</organism>
<reference evidence="1" key="1">
    <citation type="submission" date="2019-08" db="EMBL/GenBank/DDBJ databases">
        <title>The genome of the North American firefly Photinus pyralis.</title>
        <authorList>
            <consortium name="Photinus pyralis genome working group"/>
            <person name="Fallon T.R."/>
            <person name="Sander Lower S.E."/>
            <person name="Weng J.-K."/>
        </authorList>
    </citation>
    <scope>NUCLEOTIDE SEQUENCE</scope>
    <source>
        <strain evidence="1">TRF0915ILg1</strain>
        <tissue evidence="1">Whole body</tissue>
    </source>
</reference>
<evidence type="ECO:0000313" key="2">
    <source>
        <dbReference type="Proteomes" id="UP000801492"/>
    </source>
</evidence>
<proteinExistence type="predicted"/>